<keyword evidence="1" id="KW-0812">Transmembrane</keyword>
<dbReference type="Proteomes" id="UP000605568">
    <property type="component" value="Unassembled WGS sequence"/>
</dbReference>
<evidence type="ECO:0000256" key="1">
    <source>
        <dbReference type="SAM" id="Phobius"/>
    </source>
</evidence>
<keyword evidence="3" id="KW-1185">Reference proteome</keyword>
<protein>
    <submittedName>
        <fullName evidence="2">Uncharacterized protein</fullName>
    </submittedName>
</protein>
<keyword evidence="1" id="KW-1133">Transmembrane helix</keyword>
<accession>A0ABQ3M6G0</accession>
<proteinExistence type="predicted"/>
<evidence type="ECO:0000313" key="3">
    <source>
        <dbReference type="Proteomes" id="UP000605568"/>
    </source>
</evidence>
<dbReference type="EMBL" id="BNAR01000002">
    <property type="protein sequence ID" value="GHH32670.1"/>
    <property type="molecule type" value="Genomic_DNA"/>
</dbReference>
<evidence type="ECO:0000313" key="2">
    <source>
        <dbReference type="EMBL" id="GHH32670.1"/>
    </source>
</evidence>
<comment type="caution">
    <text evidence="2">The sequence shown here is derived from an EMBL/GenBank/DDBJ whole genome shotgun (WGS) entry which is preliminary data.</text>
</comment>
<keyword evidence="1" id="KW-0472">Membrane</keyword>
<feature type="transmembrane region" description="Helical" evidence="1">
    <location>
        <begin position="12"/>
        <end position="33"/>
    </location>
</feature>
<name>A0ABQ3M6G0_9PSEU</name>
<gene>
    <name evidence="2" type="ORF">GCM10017774_13930</name>
</gene>
<feature type="transmembrane region" description="Helical" evidence="1">
    <location>
        <begin position="45"/>
        <end position="67"/>
    </location>
</feature>
<feature type="transmembrane region" description="Helical" evidence="1">
    <location>
        <begin position="134"/>
        <end position="154"/>
    </location>
</feature>
<organism evidence="2 3">
    <name type="scientific">Lentzea cavernae</name>
    <dbReference type="NCBI Taxonomy" id="2020703"/>
    <lineage>
        <taxon>Bacteria</taxon>
        <taxon>Bacillati</taxon>
        <taxon>Actinomycetota</taxon>
        <taxon>Actinomycetes</taxon>
        <taxon>Pseudonocardiales</taxon>
        <taxon>Pseudonocardiaceae</taxon>
        <taxon>Lentzea</taxon>
    </lineage>
</organism>
<sequence length="270" mass="28668">MCRDDEGGARRVLAWLGTAVVAVGAPLTVSTGLRELPNVLDQLTGQAALLAAYLALTIAALGTMWGVTAKAARWQAALRQALRPPSESREDETVVETAARFIRKSEAAYRKEASEPARMQVSELYQGTDVRRSAAMIVVGAIALLGALTMLWLLPERTSSTASTPAAVPAGQSEGPFDGPPSVVRVMFLGDTPDIASSPEGCTPALIDYALMIGGTLERPVLRFINGDAGPVPPNADTPIPKRSGPCKAPEWQWTVGEPELVRVEKVSQR</sequence>
<reference evidence="3" key="1">
    <citation type="journal article" date="2019" name="Int. J. Syst. Evol. Microbiol.">
        <title>The Global Catalogue of Microorganisms (GCM) 10K type strain sequencing project: providing services to taxonomists for standard genome sequencing and annotation.</title>
        <authorList>
            <consortium name="The Broad Institute Genomics Platform"/>
            <consortium name="The Broad Institute Genome Sequencing Center for Infectious Disease"/>
            <person name="Wu L."/>
            <person name="Ma J."/>
        </authorList>
    </citation>
    <scope>NUCLEOTIDE SEQUENCE [LARGE SCALE GENOMIC DNA]</scope>
    <source>
        <strain evidence="3">CGMCC 4.7367</strain>
    </source>
</reference>